<dbReference type="Pfam" id="PF07693">
    <property type="entry name" value="KAP_NTPase"/>
    <property type="match status" value="1"/>
</dbReference>
<evidence type="ECO:0000313" key="2">
    <source>
        <dbReference type="EMBL" id="RIJ49473.1"/>
    </source>
</evidence>
<keyword evidence="3" id="KW-1185">Reference proteome</keyword>
<dbReference type="Gene3D" id="3.40.50.300">
    <property type="entry name" value="P-loop containing nucleotide triphosphate hydrolases"/>
    <property type="match status" value="1"/>
</dbReference>
<sequence>MTDKPLVIPIDKIKSDFQTFLTPHHNRRIIFSGAFGIGKTHFLNEFFKEKEEYFPVFLRPINYSLLSNEDVFKFIKYDILAQLIQNEKFEVGDSFDFSAEEYTKYYVGQNGFSILFNLLKYAPKVGAFIKASEKLGILVEKFRNGLKEINSNAELKMLKEFGEQAENHFLYENDGVTDFISEILNKLVTPENQEDGNKSKVLIIDDLDRLDPEHIFRLFNVFSAHFDQVHYYENKEGNDNKFGFDKIIFVCDIENIRKIFAHKYGSEVDFSGYIDKFYSTTIYRFLHNDVFDQIVKPHFENKLELYHDFRSYIRIGELFVAVLKLLFQGHELSVREIKKLNSYKPSFISENKIVNYSPVMLTKVGSKENSVLKQYKLLIICKIFEETFGTRNIFLKKINRAFENFSKSDDSDLNYTYAESLGDIILFSDIDHHKFNYSKINDASPLEFELKTNKGVVLKYKILGGYYSNRYEGGDMWFRAEIEKPFNTNISNGQFYKLLVSALENIVKYGI</sequence>
<dbReference type="SUPFAM" id="SSF52540">
    <property type="entry name" value="P-loop containing nucleoside triphosphate hydrolases"/>
    <property type="match status" value="1"/>
</dbReference>
<gene>
    <name evidence="2" type="ORF">D1614_08005</name>
</gene>
<dbReference type="InterPro" id="IPR027417">
    <property type="entry name" value="P-loop_NTPase"/>
</dbReference>
<organism evidence="2 3">
    <name type="scientific">Maribellus luteus</name>
    <dbReference type="NCBI Taxonomy" id="2305463"/>
    <lineage>
        <taxon>Bacteria</taxon>
        <taxon>Pseudomonadati</taxon>
        <taxon>Bacteroidota</taxon>
        <taxon>Bacteroidia</taxon>
        <taxon>Marinilabiliales</taxon>
        <taxon>Prolixibacteraceae</taxon>
        <taxon>Maribellus</taxon>
    </lineage>
</organism>
<dbReference type="OrthoDB" id="871734at2"/>
<proteinExistence type="predicted"/>
<name>A0A399T6E7_9BACT</name>
<comment type="caution">
    <text evidence="2">The sequence shown here is derived from an EMBL/GenBank/DDBJ whole genome shotgun (WGS) entry which is preliminary data.</text>
</comment>
<evidence type="ECO:0000259" key="1">
    <source>
        <dbReference type="Pfam" id="PF07693"/>
    </source>
</evidence>
<dbReference type="RefSeq" id="WP_119437360.1">
    <property type="nucleotide sequence ID" value="NZ_QWGR01000003.1"/>
</dbReference>
<dbReference type="InterPro" id="IPR011646">
    <property type="entry name" value="KAP_P-loop"/>
</dbReference>
<dbReference type="AlphaFoldDB" id="A0A399T6E7"/>
<dbReference type="EMBL" id="QWGR01000003">
    <property type="protein sequence ID" value="RIJ49473.1"/>
    <property type="molecule type" value="Genomic_DNA"/>
</dbReference>
<reference evidence="2 3" key="1">
    <citation type="submission" date="2018-08" db="EMBL/GenBank/DDBJ databases">
        <title>Pallidiluteibacterium maritimus gen. nov., sp. nov., isolated from coastal sediment.</title>
        <authorList>
            <person name="Zhou L.Y."/>
        </authorList>
    </citation>
    <scope>NUCLEOTIDE SEQUENCE [LARGE SCALE GENOMIC DNA]</scope>
    <source>
        <strain evidence="2 3">XSD2</strain>
    </source>
</reference>
<evidence type="ECO:0000313" key="3">
    <source>
        <dbReference type="Proteomes" id="UP000265926"/>
    </source>
</evidence>
<protein>
    <recommendedName>
        <fullName evidence="1">KAP NTPase domain-containing protein</fullName>
    </recommendedName>
</protein>
<accession>A0A399T6E7</accession>
<feature type="domain" description="KAP NTPase" evidence="1">
    <location>
        <begin position="29"/>
        <end position="283"/>
    </location>
</feature>
<dbReference type="Proteomes" id="UP000265926">
    <property type="component" value="Unassembled WGS sequence"/>
</dbReference>